<sequence length="326" mass="33766">MQAIVMTAAGEPEVLQPREAPEPHPEHGEVVVRTTAIPVLYAETLLRSGAFPMPAALPEIFGFQMTGSVAEIGAGVDPQLLGARVVATTAGTGAYAESARVPAEFATPIPDGVSDDDAAAVLMGGSVAHALLDRAALSGGETILVQVATSGVGGYLTQLARTFGAARVIATASGDKADRARALGADEVVDHRAPDWPQRLREILGDATVDVVFDAFGGDTARELLEVMTPATGRMLGYGQLSGAPAAITPTDLYPRGLTYTSCTGPAWLGRVAATRADVLDHAAAGRITPLIDRVLPLDEAARAHRLVQERATTGTIILRPNRAVG</sequence>
<proteinExistence type="predicted"/>
<organism evidence="5 6">
    <name type="scientific">Nocardia albiluteola</name>
    <dbReference type="NCBI Taxonomy" id="2842303"/>
    <lineage>
        <taxon>Bacteria</taxon>
        <taxon>Bacillati</taxon>
        <taxon>Actinomycetota</taxon>
        <taxon>Actinomycetes</taxon>
        <taxon>Mycobacteriales</taxon>
        <taxon>Nocardiaceae</taxon>
        <taxon>Nocardia</taxon>
    </lineage>
</organism>
<evidence type="ECO:0000256" key="1">
    <source>
        <dbReference type="ARBA" id="ARBA00022857"/>
    </source>
</evidence>
<dbReference type="Pfam" id="PF08240">
    <property type="entry name" value="ADH_N"/>
    <property type="match status" value="1"/>
</dbReference>
<dbReference type="InterPro" id="IPR020843">
    <property type="entry name" value="ER"/>
</dbReference>
<dbReference type="Gene3D" id="3.90.180.10">
    <property type="entry name" value="Medium-chain alcohol dehydrogenases, catalytic domain"/>
    <property type="match status" value="1"/>
</dbReference>
<feature type="domain" description="Enoyl reductase (ER)" evidence="4">
    <location>
        <begin position="10"/>
        <end position="319"/>
    </location>
</feature>
<evidence type="ECO:0000313" key="6">
    <source>
        <dbReference type="Proteomes" id="UP000733379"/>
    </source>
</evidence>
<feature type="region of interest" description="Disordered" evidence="3">
    <location>
        <begin position="1"/>
        <end position="27"/>
    </location>
</feature>
<keyword evidence="2" id="KW-0560">Oxidoreductase</keyword>
<evidence type="ECO:0000256" key="2">
    <source>
        <dbReference type="ARBA" id="ARBA00023002"/>
    </source>
</evidence>
<dbReference type="InterPro" id="IPR011032">
    <property type="entry name" value="GroES-like_sf"/>
</dbReference>
<dbReference type="PANTHER" id="PTHR48106:SF18">
    <property type="entry name" value="QUINONE OXIDOREDUCTASE PIG3"/>
    <property type="match status" value="1"/>
</dbReference>
<evidence type="ECO:0000259" key="4">
    <source>
        <dbReference type="SMART" id="SM00829"/>
    </source>
</evidence>
<dbReference type="Pfam" id="PF13602">
    <property type="entry name" value="ADH_zinc_N_2"/>
    <property type="match status" value="1"/>
</dbReference>
<protein>
    <submittedName>
        <fullName evidence="5">Zinc-binding dehydrogenase</fullName>
    </submittedName>
</protein>
<dbReference type="SUPFAM" id="SSF51735">
    <property type="entry name" value="NAD(P)-binding Rossmann-fold domains"/>
    <property type="match status" value="1"/>
</dbReference>
<dbReference type="EMBL" id="JAHKNI010000009">
    <property type="protein sequence ID" value="MBU3065134.1"/>
    <property type="molecule type" value="Genomic_DNA"/>
</dbReference>
<dbReference type="InterPro" id="IPR036291">
    <property type="entry name" value="NAD(P)-bd_dom_sf"/>
</dbReference>
<evidence type="ECO:0000313" key="5">
    <source>
        <dbReference type="EMBL" id="MBU3065134.1"/>
    </source>
</evidence>
<dbReference type="SMART" id="SM00829">
    <property type="entry name" value="PKS_ER"/>
    <property type="match status" value="1"/>
</dbReference>
<keyword evidence="6" id="KW-1185">Reference proteome</keyword>
<dbReference type="Gene3D" id="3.40.50.720">
    <property type="entry name" value="NAD(P)-binding Rossmann-like Domain"/>
    <property type="match status" value="1"/>
</dbReference>
<dbReference type="RefSeq" id="WP_215920944.1">
    <property type="nucleotide sequence ID" value="NZ_JAHKNI010000009.1"/>
</dbReference>
<gene>
    <name evidence="5" type="ORF">KO481_26845</name>
</gene>
<dbReference type="Proteomes" id="UP000733379">
    <property type="component" value="Unassembled WGS sequence"/>
</dbReference>
<comment type="caution">
    <text evidence="5">The sequence shown here is derived from an EMBL/GenBank/DDBJ whole genome shotgun (WGS) entry which is preliminary data.</text>
</comment>
<accession>A0ABS6B494</accession>
<dbReference type="InterPro" id="IPR013154">
    <property type="entry name" value="ADH-like_N"/>
</dbReference>
<dbReference type="PANTHER" id="PTHR48106">
    <property type="entry name" value="QUINONE OXIDOREDUCTASE PIG3-RELATED"/>
    <property type="match status" value="1"/>
</dbReference>
<keyword evidence="1" id="KW-0521">NADP</keyword>
<reference evidence="5 6" key="1">
    <citation type="submission" date="2021-06" db="EMBL/GenBank/DDBJ databases">
        <title>Actinomycetes sequencing.</title>
        <authorList>
            <person name="Shan Q."/>
        </authorList>
    </citation>
    <scope>NUCLEOTIDE SEQUENCE [LARGE SCALE GENOMIC DNA]</scope>
    <source>
        <strain evidence="5 6">NEAU-G5</strain>
    </source>
</reference>
<evidence type="ECO:0000256" key="3">
    <source>
        <dbReference type="SAM" id="MobiDB-lite"/>
    </source>
</evidence>
<name>A0ABS6B494_9NOCA</name>
<dbReference type="SUPFAM" id="SSF50129">
    <property type="entry name" value="GroES-like"/>
    <property type="match status" value="1"/>
</dbReference>